<dbReference type="GO" id="GO:0009691">
    <property type="term" value="P:cytokinin biosynthetic process"/>
    <property type="evidence" value="ECO:0007669"/>
    <property type="project" value="UniProtKB-KW"/>
</dbReference>
<comment type="subcellular location">
    <subcellularLocation>
        <location evidence="1">Cytoplasm</location>
    </subcellularLocation>
</comment>
<evidence type="ECO:0000313" key="9">
    <source>
        <dbReference type="Proteomes" id="UP000327013"/>
    </source>
</evidence>
<dbReference type="InterPro" id="IPR044670">
    <property type="entry name" value="SOFL"/>
</dbReference>
<dbReference type="EMBL" id="CM017322">
    <property type="protein sequence ID" value="KAE8008131.1"/>
    <property type="molecule type" value="Genomic_DNA"/>
</dbReference>
<name>A0A5N6QLV7_9ROSI</name>
<dbReference type="GO" id="GO:0005737">
    <property type="term" value="C:cytoplasm"/>
    <property type="evidence" value="ECO:0007669"/>
    <property type="project" value="UniProtKB-SubCell"/>
</dbReference>
<dbReference type="Proteomes" id="UP000327013">
    <property type="component" value="Chromosome 2"/>
</dbReference>
<evidence type="ECO:0000256" key="2">
    <source>
        <dbReference type="ARBA" id="ARBA00022490"/>
    </source>
</evidence>
<dbReference type="PANTHER" id="PTHR33347">
    <property type="entry name" value="OSJNBA0091C07.3 PROTEIN"/>
    <property type="match status" value="1"/>
</dbReference>
<reference evidence="8 9" key="1">
    <citation type="submission" date="2019-06" db="EMBL/GenBank/DDBJ databases">
        <title>A chromosomal-level reference genome of Carpinus fangiana (Coryloideae, Betulaceae).</title>
        <authorList>
            <person name="Yang X."/>
            <person name="Wang Z."/>
            <person name="Zhang L."/>
            <person name="Hao G."/>
            <person name="Liu J."/>
            <person name="Yang Y."/>
        </authorList>
    </citation>
    <scope>NUCLEOTIDE SEQUENCE [LARGE SCALE GENOMIC DNA]</scope>
    <source>
        <strain evidence="8">Cfa_2016G</strain>
        <tissue evidence="8">Leaf</tissue>
    </source>
</reference>
<dbReference type="PANTHER" id="PTHR33347:SF1">
    <property type="entry name" value="PROTEIN SOB FIVE-LIKE 5"/>
    <property type="match status" value="1"/>
</dbReference>
<keyword evidence="4" id="KW-0932">Cytokinin signaling pathway</keyword>
<comment type="similarity">
    <text evidence="6">Belongs to the SOFL plant protein family.</text>
</comment>
<dbReference type="OrthoDB" id="759087at2759"/>
<evidence type="ECO:0000256" key="5">
    <source>
        <dbReference type="ARBA" id="ARBA00023242"/>
    </source>
</evidence>
<keyword evidence="3" id="KW-0203">Cytokinin biosynthesis</keyword>
<evidence type="ECO:0000313" key="8">
    <source>
        <dbReference type="EMBL" id="KAE8008131.1"/>
    </source>
</evidence>
<keyword evidence="9" id="KW-1185">Reference proteome</keyword>
<organism evidence="8 9">
    <name type="scientific">Carpinus fangiana</name>
    <dbReference type="NCBI Taxonomy" id="176857"/>
    <lineage>
        <taxon>Eukaryota</taxon>
        <taxon>Viridiplantae</taxon>
        <taxon>Streptophyta</taxon>
        <taxon>Embryophyta</taxon>
        <taxon>Tracheophyta</taxon>
        <taxon>Spermatophyta</taxon>
        <taxon>Magnoliopsida</taxon>
        <taxon>eudicotyledons</taxon>
        <taxon>Gunneridae</taxon>
        <taxon>Pentapetalae</taxon>
        <taxon>rosids</taxon>
        <taxon>fabids</taxon>
        <taxon>Fagales</taxon>
        <taxon>Betulaceae</taxon>
        <taxon>Carpinus</taxon>
    </lineage>
</organism>
<accession>A0A5N6QLV7</accession>
<dbReference type="AlphaFoldDB" id="A0A5N6QLV7"/>
<keyword evidence="2" id="KW-0963">Cytoplasm</keyword>
<feature type="region of interest" description="Disordered" evidence="7">
    <location>
        <begin position="50"/>
        <end position="80"/>
    </location>
</feature>
<proteinExistence type="inferred from homology"/>
<evidence type="ECO:0000256" key="4">
    <source>
        <dbReference type="ARBA" id="ARBA00022864"/>
    </source>
</evidence>
<evidence type="ECO:0000256" key="1">
    <source>
        <dbReference type="ARBA" id="ARBA00004496"/>
    </source>
</evidence>
<evidence type="ECO:0000256" key="7">
    <source>
        <dbReference type="SAM" id="MobiDB-lite"/>
    </source>
</evidence>
<sequence length="196" mass="21521">MDVSASECSSGCDSGWTLYLEQSFLSQNSGFINGKSGFCDDYKDKRAIGEEVEEEEEDLSMVSDASSGPPHLPEDEGYSNDDNGCFYPASKAATLARNVGKRQKIKEHRHLEDQEPTAFLDDTASSPVINLSGNNFSLINNQASMDSVVDFSQGFSATHFEGTTAFQDHYGFLKSSLSANQLQNNQWFGGKRLGMR</sequence>
<feature type="compositionally biased region" description="Acidic residues" evidence="7">
    <location>
        <begin position="50"/>
        <end position="59"/>
    </location>
</feature>
<protein>
    <submittedName>
        <fullName evidence="8">Uncharacterized protein</fullName>
    </submittedName>
</protein>
<gene>
    <name evidence="8" type="ORF">FH972_004671</name>
</gene>
<dbReference type="GO" id="GO:0009736">
    <property type="term" value="P:cytokinin-activated signaling pathway"/>
    <property type="evidence" value="ECO:0007669"/>
    <property type="project" value="UniProtKB-KW"/>
</dbReference>
<evidence type="ECO:0000256" key="3">
    <source>
        <dbReference type="ARBA" id="ARBA00022712"/>
    </source>
</evidence>
<evidence type="ECO:0000256" key="6">
    <source>
        <dbReference type="ARBA" id="ARBA00024199"/>
    </source>
</evidence>
<keyword evidence="5" id="KW-0539">Nucleus</keyword>